<protein>
    <submittedName>
        <fullName evidence="1">Uncharacterized protein</fullName>
    </submittedName>
</protein>
<organism evidence="1 2">
    <name type="scientific">Candidatus Bacteroides pullicola</name>
    <dbReference type="NCBI Taxonomy" id="2838475"/>
    <lineage>
        <taxon>Bacteria</taxon>
        <taxon>Pseudomonadati</taxon>
        <taxon>Bacteroidota</taxon>
        <taxon>Bacteroidia</taxon>
        <taxon>Bacteroidales</taxon>
        <taxon>Bacteroidaceae</taxon>
        <taxon>Bacteroides</taxon>
    </lineage>
</organism>
<name>A0A9D1ZIH4_9BACE</name>
<comment type="caution">
    <text evidence="1">The sequence shown here is derived from an EMBL/GenBank/DDBJ whole genome shotgun (WGS) entry which is preliminary data.</text>
</comment>
<sequence>METKTKTKAMKPKSGLRGNDFIQFLKEKKARDGRLSKIGEWFLSGRSTGLYIREEDMKYILR</sequence>
<evidence type="ECO:0000313" key="1">
    <source>
        <dbReference type="EMBL" id="HIY88146.1"/>
    </source>
</evidence>
<accession>A0A9D1ZIH4</accession>
<reference evidence="1" key="2">
    <citation type="submission" date="2021-04" db="EMBL/GenBank/DDBJ databases">
        <authorList>
            <person name="Gilroy R."/>
        </authorList>
    </citation>
    <scope>NUCLEOTIDE SEQUENCE</scope>
    <source>
        <strain evidence="1">Gambia2-208</strain>
    </source>
</reference>
<dbReference type="Proteomes" id="UP000886851">
    <property type="component" value="Unassembled WGS sequence"/>
</dbReference>
<evidence type="ECO:0000313" key="2">
    <source>
        <dbReference type="Proteomes" id="UP000886851"/>
    </source>
</evidence>
<dbReference type="AlphaFoldDB" id="A0A9D1ZIH4"/>
<proteinExistence type="predicted"/>
<gene>
    <name evidence="1" type="ORF">H9824_05520</name>
</gene>
<dbReference type="EMBL" id="DXCV01000039">
    <property type="protein sequence ID" value="HIY88146.1"/>
    <property type="molecule type" value="Genomic_DNA"/>
</dbReference>
<reference evidence="1" key="1">
    <citation type="journal article" date="2021" name="PeerJ">
        <title>Extensive microbial diversity within the chicken gut microbiome revealed by metagenomics and culture.</title>
        <authorList>
            <person name="Gilroy R."/>
            <person name="Ravi A."/>
            <person name="Getino M."/>
            <person name="Pursley I."/>
            <person name="Horton D.L."/>
            <person name="Alikhan N.F."/>
            <person name="Baker D."/>
            <person name="Gharbi K."/>
            <person name="Hall N."/>
            <person name="Watson M."/>
            <person name="Adriaenssens E.M."/>
            <person name="Foster-Nyarko E."/>
            <person name="Jarju S."/>
            <person name="Secka A."/>
            <person name="Antonio M."/>
            <person name="Oren A."/>
            <person name="Chaudhuri R.R."/>
            <person name="La Ragione R."/>
            <person name="Hildebrand F."/>
            <person name="Pallen M.J."/>
        </authorList>
    </citation>
    <scope>NUCLEOTIDE SEQUENCE</scope>
    <source>
        <strain evidence="1">Gambia2-208</strain>
    </source>
</reference>